<dbReference type="OrthoDB" id="10279075at2759"/>
<evidence type="ECO:0000313" key="2">
    <source>
        <dbReference type="Proteomes" id="UP000030655"/>
    </source>
</evidence>
<reference evidence="2" key="1">
    <citation type="submission" date="2013-02" db="EMBL/GenBank/DDBJ databases">
        <authorList>
            <consortium name="The Broad Institute Genome Sequencing Platform"/>
            <person name="Cuomo C."/>
            <person name="Becnel J."/>
            <person name="Sanscrainte N."/>
            <person name="Walker B."/>
            <person name="Young S.K."/>
            <person name="Zeng Q."/>
            <person name="Gargeya S."/>
            <person name="Fitzgerald M."/>
            <person name="Haas B."/>
            <person name="Abouelleil A."/>
            <person name="Alvarado L."/>
            <person name="Arachchi H.M."/>
            <person name="Berlin A.M."/>
            <person name="Chapman S.B."/>
            <person name="Dewar J."/>
            <person name="Goldberg J."/>
            <person name="Griggs A."/>
            <person name="Gujja S."/>
            <person name="Hansen M."/>
            <person name="Howarth C."/>
            <person name="Imamovic A."/>
            <person name="Larimer J."/>
            <person name="McCowan C."/>
            <person name="Murphy C."/>
            <person name="Neiman D."/>
            <person name="Pearson M."/>
            <person name="Priest M."/>
            <person name="Roberts A."/>
            <person name="Saif S."/>
            <person name="Shea T."/>
            <person name="Sisk P."/>
            <person name="Sykes S."/>
            <person name="Wortman J."/>
            <person name="Nusbaum C."/>
            <person name="Birren B."/>
        </authorList>
    </citation>
    <scope>NUCLEOTIDE SEQUENCE [LARGE SCALE GENOMIC DNA]</scope>
    <source>
        <strain evidence="2">PRA339</strain>
    </source>
</reference>
<accession>A0A059F3C1</accession>
<evidence type="ECO:0000313" key="1">
    <source>
        <dbReference type="EMBL" id="KCZ81567.1"/>
    </source>
</evidence>
<dbReference type="HOGENOM" id="CLU_1408406_0_0_1"/>
<reference evidence="1 2" key="2">
    <citation type="submission" date="2014-03" db="EMBL/GenBank/DDBJ databases">
        <title>The Genome Sequence of Anncaliia algerae insect isolate PRA339.</title>
        <authorList>
            <consortium name="The Broad Institute Genome Sequencing Platform"/>
            <consortium name="The Broad Institute Genome Sequencing Center for Infectious Disease"/>
            <person name="Cuomo C."/>
            <person name="Becnel J."/>
            <person name="Sanscrainte N."/>
            <person name="Walker B."/>
            <person name="Young S.K."/>
            <person name="Zeng Q."/>
            <person name="Gargeya S."/>
            <person name="Fitzgerald M."/>
            <person name="Haas B."/>
            <person name="Abouelleil A."/>
            <person name="Alvarado L."/>
            <person name="Arachchi H.M."/>
            <person name="Berlin A.M."/>
            <person name="Chapman S.B."/>
            <person name="Dewar J."/>
            <person name="Goldberg J."/>
            <person name="Griggs A."/>
            <person name="Gujja S."/>
            <person name="Hansen M."/>
            <person name="Howarth C."/>
            <person name="Imamovic A."/>
            <person name="Larimer J."/>
            <person name="McCowan C."/>
            <person name="Murphy C."/>
            <person name="Neiman D."/>
            <person name="Pearson M."/>
            <person name="Priest M."/>
            <person name="Roberts A."/>
            <person name="Saif S."/>
            <person name="Shea T."/>
            <person name="Sisk P."/>
            <person name="Sykes S."/>
            <person name="Wortman J."/>
            <person name="Nusbaum C."/>
            <person name="Birren B."/>
        </authorList>
    </citation>
    <scope>NUCLEOTIDE SEQUENCE [LARGE SCALE GENOMIC DNA]</scope>
    <source>
        <strain evidence="1 2">PRA339</strain>
    </source>
</reference>
<gene>
    <name evidence="1" type="ORF">H312_01021</name>
</gene>
<dbReference type="AlphaFoldDB" id="A0A059F3C1"/>
<sequence>MLIILVPLCLTRSIEKIFHVNVVGYVYNIINTYEDPSEFFDLRMESLFSDLRLLLDNHFRPLNHKLQVIPRIRKNFNLTGNLIMFDKDDFQQLKENIINNIDFIIREYNYKCFDQMFINHTKEYFEDSFKVFYIYFMSEYNTLGMDLTFLKMVLNSTINNLFLNDNFEFCMIIKEDFAKTYNPYFLGYIDMRI</sequence>
<dbReference type="EMBL" id="KK365140">
    <property type="protein sequence ID" value="KCZ81567.1"/>
    <property type="molecule type" value="Genomic_DNA"/>
</dbReference>
<proteinExistence type="predicted"/>
<protein>
    <submittedName>
        <fullName evidence="1">Uncharacterized protein</fullName>
    </submittedName>
</protein>
<organism evidence="1 2">
    <name type="scientific">Anncaliia algerae PRA339</name>
    <dbReference type="NCBI Taxonomy" id="1288291"/>
    <lineage>
        <taxon>Eukaryota</taxon>
        <taxon>Fungi</taxon>
        <taxon>Fungi incertae sedis</taxon>
        <taxon>Microsporidia</taxon>
        <taxon>Tubulinosematoidea</taxon>
        <taxon>Tubulinosematidae</taxon>
        <taxon>Anncaliia</taxon>
    </lineage>
</organism>
<keyword evidence="2" id="KW-1185">Reference proteome</keyword>
<name>A0A059F3C1_9MICR</name>
<dbReference type="VEuPathDB" id="MicrosporidiaDB:H312_01021"/>
<dbReference type="Proteomes" id="UP000030655">
    <property type="component" value="Unassembled WGS sequence"/>
</dbReference>